<sequence length="300" mass="36013">MESECRYYNWDDLEVGRFDLNHSEKFFTRKHKKHERIDGDSLDSPFEMEERNRENRSKPTRHKENQSPVKAKYVSPAVRSHKPGSNSKSSKDTKSVPSNILRQPLLSRNQLQAAAAATQPVPSVVKYKDIYEKKRQLMVQRTLEEEKKKRIFKSKPAPKFSSEPKPRKPADTSGPKITTPITPMVMKHSKEMEEKRRRRIEEYQKRNEPPKFVSREPHVLYEEPFKPQRLEQCIEPEPFNLHVEKRLEERKQYDKQIKEKTEEKKRQVFDEEYERQKHEERLVREIRKMTTFKARPNPFK</sequence>
<gene>
    <name evidence="7" type="ORF">HERILL_LOCUS13594</name>
</gene>
<comment type="subcellular location">
    <subcellularLocation>
        <location evidence="1">Cytoplasm</location>
        <location evidence="1">Cytoskeleton</location>
    </subcellularLocation>
</comment>
<keyword evidence="8" id="KW-1185">Reference proteome</keyword>
<name>A0A7R8YZ46_HERIL</name>
<keyword evidence="4" id="KW-0206">Cytoskeleton</keyword>
<evidence type="ECO:0000256" key="5">
    <source>
        <dbReference type="SAM" id="MobiDB-lite"/>
    </source>
</evidence>
<feature type="compositionally biased region" description="Basic and acidic residues" evidence="5">
    <location>
        <begin position="48"/>
        <end position="65"/>
    </location>
</feature>
<keyword evidence="3" id="KW-0963">Cytoplasm</keyword>
<accession>A0A7R8YZ46</accession>
<evidence type="ECO:0000313" key="8">
    <source>
        <dbReference type="Proteomes" id="UP000594454"/>
    </source>
</evidence>
<dbReference type="OrthoDB" id="1684416at2759"/>
<evidence type="ECO:0000313" key="7">
    <source>
        <dbReference type="EMBL" id="CAD7091164.1"/>
    </source>
</evidence>
<feature type="region of interest" description="Disordered" evidence="5">
    <location>
        <begin position="27"/>
        <end position="104"/>
    </location>
</feature>
<feature type="compositionally biased region" description="Polar residues" evidence="5">
    <location>
        <begin position="95"/>
        <end position="104"/>
    </location>
</feature>
<feature type="compositionally biased region" description="Basic and acidic residues" evidence="5">
    <location>
        <begin position="188"/>
        <end position="215"/>
    </location>
</feature>
<dbReference type="OMA" id="WSIMQPA"/>
<dbReference type="Pfam" id="PF06886">
    <property type="entry name" value="TPX2"/>
    <property type="match status" value="1"/>
</dbReference>
<evidence type="ECO:0000256" key="2">
    <source>
        <dbReference type="ARBA" id="ARBA00005885"/>
    </source>
</evidence>
<organism evidence="7 8">
    <name type="scientific">Hermetia illucens</name>
    <name type="common">Black soldier fly</name>
    <dbReference type="NCBI Taxonomy" id="343691"/>
    <lineage>
        <taxon>Eukaryota</taxon>
        <taxon>Metazoa</taxon>
        <taxon>Ecdysozoa</taxon>
        <taxon>Arthropoda</taxon>
        <taxon>Hexapoda</taxon>
        <taxon>Insecta</taxon>
        <taxon>Pterygota</taxon>
        <taxon>Neoptera</taxon>
        <taxon>Endopterygota</taxon>
        <taxon>Diptera</taxon>
        <taxon>Brachycera</taxon>
        <taxon>Stratiomyomorpha</taxon>
        <taxon>Stratiomyidae</taxon>
        <taxon>Hermetiinae</taxon>
        <taxon>Hermetia</taxon>
    </lineage>
</organism>
<evidence type="ECO:0000256" key="4">
    <source>
        <dbReference type="ARBA" id="ARBA00023212"/>
    </source>
</evidence>
<reference evidence="7 8" key="1">
    <citation type="submission" date="2020-11" db="EMBL/GenBank/DDBJ databases">
        <authorList>
            <person name="Wallbank WR R."/>
            <person name="Pardo Diaz C."/>
            <person name="Kozak K."/>
            <person name="Martin S."/>
            <person name="Jiggins C."/>
            <person name="Moest M."/>
            <person name="Warren A I."/>
            <person name="Generalovic N T."/>
            <person name="Byers J.R.P. K."/>
            <person name="Montejo-Kovacevich G."/>
            <person name="Yen C E."/>
        </authorList>
    </citation>
    <scope>NUCLEOTIDE SEQUENCE [LARGE SCALE GENOMIC DNA]</scope>
</reference>
<dbReference type="Proteomes" id="UP000594454">
    <property type="component" value="Chromosome 5"/>
</dbReference>
<evidence type="ECO:0000259" key="6">
    <source>
        <dbReference type="Pfam" id="PF06886"/>
    </source>
</evidence>
<proteinExistence type="inferred from homology"/>
<dbReference type="FunCoup" id="A0A7R8YZ46">
    <property type="interactions" value="9"/>
</dbReference>
<feature type="region of interest" description="Disordered" evidence="5">
    <location>
        <begin position="143"/>
        <end position="215"/>
    </location>
</feature>
<dbReference type="InParanoid" id="A0A7R8YZ46"/>
<dbReference type="GO" id="GO:0005856">
    <property type="term" value="C:cytoskeleton"/>
    <property type="evidence" value="ECO:0007669"/>
    <property type="project" value="UniProtKB-SubCell"/>
</dbReference>
<evidence type="ECO:0000256" key="3">
    <source>
        <dbReference type="ARBA" id="ARBA00022490"/>
    </source>
</evidence>
<dbReference type="AlphaFoldDB" id="A0A7R8YZ46"/>
<evidence type="ECO:0000256" key="1">
    <source>
        <dbReference type="ARBA" id="ARBA00004245"/>
    </source>
</evidence>
<dbReference type="EMBL" id="LR899013">
    <property type="protein sequence ID" value="CAD7091164.1"/>
    <property type="molecule type" value="Genomic_DNA"/>
</dbReference>
<dbReference type="InterPro" id="IPR027329">
    <property type="entry name" value="TPX2_C"/>
</dbReference>
<comment type="similarity">
    <text evidence="2">Belongs to the TPX2 family.</text>
</comment>
<protein>
    <recommendedName>
        <fullName evidence="6">TPX2 C-terminal domain-containing protein</fullName>
    </recommendedName>
</protein>
<feature type="domain" description="TPX2 C-terminal" evidence="6">
    <location>
        <begin position="239"/>
        <end position="298"/>
    </location>
</feature>